<reference evidence="5" key="1">
    <citation type="submission" date="2023-03" db="EMBL/GenBank/DDBJ databases">
        <title>Massive genome expansion in bonnet fungi (Mycena s.s.) driven by repeated elements and novel gene families across ecological guilds.</title>
        <authorList>
            <consortium name="Lawrence Berkeley National Laboratory"/>
            <person name="Harder C.B."/>
            <person name="Miyauchi S."/>
            <person name="Viragh M."/>
            <person name="Kuo A."/>
            <person name="Thoen E."/>
            <person name="Andreopoulos B."/>
            <person name="Lu D."/>
            <person name="Skrede I."/>
            <person name="Drula E."/>
            <person name="Henrissat B."/>
            <person name="Morin E."/>
            <person name="Kohler A."/>
            <person name="Barry K."/>
            <person name="LaButti K."/>
            <person name="Morin E."/>
            <person name="Salamov A."/>
            <person name="Lipzen A."/>
            <person name="Mereny Z."/>
            <person name="Hegedus B."/>
            <person name="Baldrian P."/>
            <person name="Stursova M."/>
            <person name="Weitz H."/>
            <person name="Taylor A."/>
            <person name="Grigoriev I.V."/>
            <person name="Nagy L.G."/>
            <person name="Martin F."/>
            <person name="Kauserud H."/>
        </authorList>
    </citation>
    <scope>NUCLEOTIDE SEQUENCE</scope>
    <source>
        <strain evidence="5">CBHHK188m</strain>
    </source>
</reference>
<dbReference type="PANTHER" id="PTHR24070">
    <property type="entry name" value="RAS, DI-RAS, AND RHEB FAMILY MEMBERS OF SMALL GTPASE SUPERFAMILY"/>
    <property type="match status" value="1"/>
</dbReference>
<keyword evidence="6" id="KW-1185">Reference proteome</keyword>
<dbReference type="GO" id="GO:0007165">
    <property type="term" value="P:signal transduction"/>
    <property type="evidence" value="ECO:0007669"/>
    <property type="project" value="InterPro"/>
</dbReference>
<organism evidence="5 6">
    <name type="scientific">Mycena maculata</name>
    <dbReference type="NCBI Taxonomy" id="230809"/>
    <lineage>
        <taxon>Eukaryota</taxon>
        <taxon>Fungi</taxon>
        <taxon>Dikarya</taxon>
        <taxon>Basidiomycota</taxon>
        <taxon>Agaricomycotina</taxon>
        <taxon>Agaricomycetes</taxon>
        <taxon>Agaricomycetidae</taxon>
        <taxon>Agaricales</taxon>
        <taxon>Marasmiineae</taxon>
        <taxon>Mycenaceae</taxon>
        <taxon>Mycena</taxon>
    </lineage>
</organism>
<accession>A0AAD7JS11</accession>
<dbReference type="InterPro" id="IPR027417">
    <property type="entry name" value="P-loop_NTPase"/>
</dbReference>
<comment type="subcellular location">
    <subcellularLocation>
        <location evidence="1">Cell membrane</location>
        <topology evidence="1">Lipid-anchor</topology>
        <orientation evidence="1">Cytoplasmic side</orientation>
    </subcellularLocation>
</comment>
<dbReference type="AlphaFoldDB" id="A0AAD7JS11"/>
<proteinExistence type="predicted"/>
<feature type="region of interest" description="Disordered" evidence="4">
    <location>
        <begin position="131"/>
        <end position="152"/>
    </location>
</feature>
<protein>
    <submittedName>
        <fullName evidence="5">P-loop containing nucleoside triphosphate hydrolase protein</fullName>
    </submittedName>
</protein>
<evidence type="ECO:0000313" key="5">
    <source>
        <dbReference type="EMBL" id="KAJ7770313.1"/>
    </source>
</evidence>
<name>A0AAD7JS11_9AGAR</name>
<dbReference type="PROSITE" id="PS51419">
    <property type="entry name" value="RAB"/>
    <property type="match status" value="1"/>
</dbReference>
<dbReference type="InterPro" id="IPR020849">
    <property type="entry name" value="Small_GTPase_Ras-type"/>
</dbReference>
<dbReference type="Gene3D" id="3.40.50.300">
    <property type="entry name" value="P-loop containing nucleotide triphosphate hydrolases"/>
    <property type="match status" value="1"/>
</dbReference>
<evidence type="ECO:0000256" key="2">
    <source>
        <dbReference type="ARBA" id="ARBA00022741"/>
    </source>
</evidence>
<keyword evidence="2" id="KW-0547">Nucleotide-binding</keyword>
<dbReference type="SMART" id="SM00175">
    <property type="entry name" value="RAB"/>
    <property type="match status" value="1"/>
</dbReference>
<dbReference type="GO" id="GO:0003924">
    <property type="term" value="F:GTPase activity"/>
    <property type="evidence" value="ECO:0007669"/>
    <property type="project" value="InterPro"/>
</dbReference>
<dbReference type="PROSITE" id="PS51421">
    <property type="entry name" value="RAS"/>
    <property type="match status" value="1"/>
</dbReference>
<evidence type="ECO:0000256" key="1">
    <source>
        <dbReference type="ARBA" id="ARBA00004342"/>
    </source>
</evidence>
<dbReference type="SMART" id="SM00173">
    <property type="entry name" value="RAS"/>
    <property type="match status" value="1"/>
</dbReference>
<evidence type="ECO:0000256" key="4">
    <source>
        <dbReference type="SAM" id="MobiDB-lite"/>
    </source>
</evidence>
<dbReference type="PRINTS" id="PR00449">
    <property type="entry name" value="RASTRNSFRMNG"/>
</dbReference>
<evidence type="ECO:0000256" key="3">
    <source>
        <dbReference type="ARBA" id="ARBA00023134"/>
    </source>
</evidence>
<dbReference type="EMBL" id="JARJLG010000024">
    <property type="protein sequence ID" value="KAJ7770313.1"/>
    <property type="molecule type" value="Genomic_DNA"/>
</dbReference>
<comment type="caution">
    <text evidence="5">The sequence shown here is derived from an EMBL/GenBank/DDBJ whole genome shotgun (WGS) entry which is preliminary data.</text>
</comment>
<dbReference type="GO" id="GO:0005886">
    <property type="term" value="C:plasma membrane"/>
    <property type="evidence" value="ECO:0007669"/>
    <property type="project" value="UniProtKB-SubCell"/>
</dbReference>
<feature type="compositionally biased region" description="Basic and acidic residues" evidence="4">
    <location>
        <begin position="369"/>
        <end position="381"/>
    </location>
</feature>
<dbReference type="GO" id="GO:0005525">
    <property type="term" value="F:GTP binding"/>
    <property type="evidence" value="ECO:0007669"/>
    <property type="project" value="UniProtKB-KW"/>
</dbReference>
<dbReference type="Pfam" id="PF00071">
    <property type="entry name" value="Ras"/>
    <property type="match status" value="1"/>
</dbReference>
<dbReference type="SMART" id="SM00174">
    <property type="entry name" value="RHO"/>
    <property type="match status" value="1"/>
</dbReference>
<gene>
    <name evidence="5" type="ORF">DFH07DRAFT_1004693</name>
</gene>
<keyword evidence="5" id="KW-0378">Hydrolase</keyword>
<feature type="region of interest" description="Disordered" evidence="4">
    <location>
        <begin position="361"/>
        <end position="387"/>
    </location>
</feature>
<sequence>MVQIFKDMALDSIPSDPPPRLEAPFDYEGVDLLAEAFLVGISNWLGYIDAASRPAQPWYPGFCDVVRLLRGPLSAAFLPNSFSCATNSSLDKDVPIMFREVEFDVMVETSTNTIPTIGGAGTGVYYAEHVSASSEEHRPRSPAPPDQAVGPLERMTSGVSFESDPAPPGQGVDFSIPLDRMGTSSVPLQNASYLQEYKIVVLGEGGVGKSPLIIRFVYDIYEELDEIDFTIEDYYRRETMVDGERAYLEIVDTGSVSFYREGMIETWIKGGQGFILAFRQVPILAEVENLRQEIYQLKGPEAPIVVVGTKSDRVYDREVSATMMENLSRQWGIPFYETSAKHNWGVNRVFEDMVRQMRRRLPPPAPRMNNEEESMKKEESKGGCIVT</sequence>
<dbReference type="SUPFAM" id="SSF52540">
    <property type="entry name" value="P-loop containing nucleoside triphosphate hydrolases"/>
    <property type="match status" value="1"/>
</dbReference>
<dbReference type="Proteomes" id="UP001215280">
    <property type="component" value="Unassembled WGS sequence"/>
</dbReference>
<dbReference type="InterPro" id="IPR001806">
    <property type="entry name" value="Small_GTPase"/>
</dbReference>
<keyword evidence="3" id="KW-0342">GTP-binding</keyword>
<evidence type="ECO:0000313" key="6">
    <source>
        <dbReference type="Proteomes" id="UP001215280"/>
    </source>
</evidence>